<feature type="domain" description="DUF4158" evidence="1">
    <location>
        <begin position="5"/>
        <end position="78"/>
    </location>
</feature>
<dbReference type="Pfam" id="PF13700">
    <property type="entry name" value="DUF4158"/>
    <property type="match status" value="1"/>
</dbReference>
<dbReference type="EMBL" id="JAAGYI010000126">
    <property type="protein sequence ID" value="NEM88676.1"/>
    <property type="molecule type" value="Genomic_DNA"/>
</dbReference>
<accession>A0A8T6PXX6</accession>
<organism evidence="2 3">
    <name type="scientific">Escherichia coli</name>
    <dbReference type="NCBI Taxonomy" id="562"/>
    <lineage>
        <taxon>Bacteria</taxon>
        <taxon>Pseudomonadati</taxon>
        <taxon>Pseudomonadota</taxon>
        <taxon>Gammaproteobacteria</taxon>
        <taxon>Enterobacterales</taxon>
        <taxon>Enterobacteriaceae</taxon>
        <taxon>Escherichia</taxon>
    </lineage>
</organism>
<evidence type="ECO:0000313" key="2">
    <source>
        <dbReference type="EMBL" id="NEM88676.1"/>
    </source>
</evidence>
<evidence type="ECO:0000313" key="3">
    <source>
        <dbReference type="Proteomes" id="UP000469708"/>
    </source>
</evidence>
<comment type="caution">
    <text evidence="2">The sequence shown here is derived from an EMBL/GenBank/DDBJ whole genome shotgun (WGS) entry which is preliminary data.</text>
</comment>
<evidence type="ECO:0000259" key="1">
    <source>
        <dbReference type="Pfam" id="PF13700"/>
    </source>
</evidence>
<reference evidence="2 3" key="1">
    <citation type="submission" date="2020-02" db="EMBL/GenBank/DDBJ databases">
        <authorList>
            <person name="Subbiah M."/>
            <person name="Call D."/>
        </authorList>
    </citation>
    <scope>NUCLEOTIDE SEQUENCE [LARGE SCALE GENOMIC DNA]</scope>
    <source>
        <strain evidence="2 3">8375wC2</strain>
    </source>
</reference>
<dbReference type="InterPro" id="IPR025296">
    <property type="entry name" value="DUF4158"/>
</dbReference>
<proteinExistence type="predicted"/>
<dbReference type="AlphaFoldDB" id="A0A8T6PXX6"/>
<protein>
    <submittedName>
        <fullName evidence="2">DUF4158 domain-containing protein</fullName>
    </submittedName>
</protein>
<name>A0A8T6PXX6_ECOLX</name>
<dbReference type="Proteomes" id="UP000469708">
    <property type="component" value="Unassembled WGS sequence"/>
</dbReference>
<sequence length="105" mass="11866">MPVDFLTTEQTESYGRFTGEPDELQLARYFHLDEADKEFIGKSRGDHNRLGIALQIGCVRFLGTFLTDMNHIPSGSVAKIVKLEHAWRRLDGRNDDGFQVAPFPG</sequence>
<gene>
    <name evidence="2" type="ORF">G3V95_25035</name>
</gene>